<feature type="compositionally biased region" description="Basic and acidic residues" evidence="2">
    <location>
        <begin position="260"/>
        <end position="276"/>
    </location>
</feature>
<feature type="compositionally biased region" description="Basic and acidic residues" evidence="2">
    <location>
        <begin position="476"/>
        <end position="485"/>
    </location>
</feature>
<protein>
    <recommendedName>
        <fullName evidence="3">DUF3835 domain-containing protein</fullName>
    </recommendedName>
</protein>
<feature type="compositionally biased region" description="Basic and acidic residues" evidence="2">
    <location>
        <begin position="174"/>
        <end position="188"/>
    </location>
</feature>
<feature type="coiled-coil region" evidence="1">
    <location>
        <begin position="91"/>
        <end position="125"/>
    </location>
</feature>
<dbReference type="InterPro" id="IPR039553">
    <property type="entry name" value="Prefoldin-like"/>
</dbReference>
<dbReference type="GO" id="GO:0000122">
    <property type="term" value="P:negative regulation of transcription by RNA polymerase II"/>
    <property type="evidence" value="ECO:0007669"/>
    <property type="project" value="TreeGrafter"/>
</dbReference>
<feature type="compositionally biased region" description="Acidic residues" evidence="2">
    <location>
        <begin position="376"/>
        <end position="386"/>
    </location>
</feature>
<reference evidence="5" key="1">
    <citation type="journal article" date="2013" name="New Phytol.">
        <title>Comparative genomic and transcriptomic analyses reveal the hemibiotrophic stage shift of Colletotrichum fungi.</title>
        <authorList>
            <person name="Gan P."/>
            <person name="Ikeda K."/>
            <person name="Irieda H."/>
            <person name="Narusaka M."/>
            <person name="O'Connell R.J."/>
            <person name="Narusaka Y."/>
            <person name="Takano Y."/>
            <person name="Kubo Y."/>
            <person name="Shirasu K."/>
        </authorList>
    </citation>
    <scope>NUCLEOTIDE SEQUENCE [LARGE SCALE GENOMIC DNA]</scope>
    <source>
        <strain evidence="5">104-T / ATCC 96160 / CBS 514.97 / LARS 414 / MAFF 240422</strain>
    </source>
</reference>
<dbReference type="InterPro" id="IPR024325">
    <property type="entry name" value="DUF3835"/>
</dbReference>
<feature type="region of interest" description="Disordered" evidence="2">
    <location>
        <begin position="574"/>
        <end position="595"/>
    </location>
</feature>
<comment type="caution">
    <text evidence="4">The sequence shown here is derived from an EMBL/GenBank/DDBJ whole genome shotgun (WGS) entry which is preliminary data.</text>
</comment>
<dbReference type="GO" id="GO:0003714">
    <property type="term" value="F:transcription corepressor activity"/>
    <property type="evidence" value="ECO:0007669"/>
    <property type="project" value="TreeGrafter"/>
</dbReference>
<dbReference type="GO" id="GO:0019212">
    <property type="term" value="F:phosphatase inhibitor activity"/>
    <property type="evidence" value="ECO:0007669"/>
    <property type="project" value="TreeGrafter"/>
</dbReference>
<dbReference type="PANTHER" id="PTHR15111:SF0">
    <property type="entry name" value="UNCONVENTIONAL PREFOLDIN RPB5 INTERACTOR 1"/>
    <property type="match status" value="1"/>
</dbReference>
<feature type="compositionally biased region" description="Basic residues" evidence="2">
    <location>
        <begin position="486"/>
        <end position="496"/>
    </location>
</feature>
<gene>
    <name evidence="4" type="ORF">Cob_v006382</name>
</gene>
<dbReference type="Pfam" id="PF13758">
    <property type="entry name" value="Prefoldin_3"/>
    <property type="match status" value="1"/>
</dbReference>
<dbReference type="GO" id="GO:0003682">
    <property type="term" value="F:chromatin binding"/>
    <property type="evidence" value="ECO:0007669"/>
    <property type="project" value="TreeGrafter"/>
</dbReference>
<evidence type="ECO:0000313" key="5">
    <source>
        <dbReference type="Proteomes" id="UP000014480"/>
    </source>
</evidence>
<feature type="compositionally biased region" description="Acidic residues" evidence="2">
    <location>
        <begin position="313"/>
        <end position="339"/>
    </location>
</feature>
<name>A0A484FS10_COLOR</name>
<feature type="domain" description="DUF3835" evidence="3">
    <location>
        <begin position="535"/>
        <end position="584"/>
    </location>
</feature>
<accession>A0A484FS10</accession>
<feature type="region of interest" description="Disordered" evidence="2">
    <location>
        <begin position="476"/>
        <end position="533"/>
    </location>
</feature>
<feature type="region of interest" description="Disordered" evidence="2">
    <location>
        <begin position="174"/>
        <end position="289"/>
    </location>
</feature>
<dbReference type="AlphaFoldDB" id="A0A484FS10"/>
<dbReference type="SUPFAM" id="SSF46579">
    <property type="entry name" value="Prefoldin"/>
    <property type="match status" value="1"/>
</dbReference>
<dbReference type="PANTHER" id="PTHR15111">
    <property type="entry name" value="RNA POLYMERASE II SUBUNIT 5-MEDIATING PROTEIN NNX3"/>
    <property type="match status" value="1"/>
</dbReference>
<organism evidence="4 5">
    <name type="scientific">Colletotrichum orbiculare (strain 104-T / ATCC 96160 / CBS 514.97 / LARS 414 / MAFF 240422)</name>
    <name type="common">Cucumber anthracnose fungus</name>
    <name type="synonym">Colletotrichum lagenarium</name>
    <dbReference type="NCBI Taxonomy" id="1213857"/>
    <lineage>
        <taxon>Eukaryota</taxon>
        <taxon>Fungi</taxon>
        <taxon>Dikarya</taxon>
        <taxon>Ascomycota</taxon>
        <taxon>Pezizomycotina</taxon>
        <taxon>Sordariomycetes</taxon>
        <taxon>Hypocreomycetidae</taxon>
        <taxon>Glomerellales</taxon>
        <taxon>Glomerellaceae</taxon>
        <taxon>Colletotrichum</taxon>
        <taxon>Colletotrichum orbiculare species complex</taxon>
    </lineage>
</organism>
<feature type="compositionally biased region" description="Basic and acidic residues" evidence="2">
    <location>
        <begin position="214"/>
        <end position="236"/>
    </location>
</feature>
<dbReference type="Proteomes" id="UP000014480">
    <property type="component" value="Unassembled WGS sequence"/>
</dbReference>
<dbReference type="InterPro" id="IPR052255">
    <property type="entry name" value="RNA_pol_II_subunit5-mediator"/>
</dbReference>
<evidence type="ECO:0000259" key="3">
    <source>
        <dbReference type="Pfam" id="PF12927"/>
    </source>
</evidence>
<sequence length="614" mass="68125">MSSVRDSFLDLEKHRLQLEDNITKLQKALQHWRTWDAEYESLKEEIESVPQPASQKDLARIRRDFEGEVVDKKEINDLFGRVDLKPADQIVNLLSRRIDYVTKNVETLEKQLEEAERKHAAVSVVSNPDVRDEDGLPITEIIEELDEDGNVLASRLQRPGDSSGQIKEILEKAGVKDIPKGTPEESPKTDAVAVEEVTEEPAAEASNNVSDTGPETKDVVEPVEKPQTAKEDDVVTVKKTVSFSDDTKPPSEQPISRNAQRVEEIMKIAREQEEFSRQPPVIPENESEEDALLRREMLKYGMEEVGAVVAELTLEEGSGDDEDWEYEYSDLEEDDDEEDQYGRSKSSVLDDGYHQRMVELEKRLGVTSRFTAAGEPAEEESDDEGDPQGLGRIVIKHGEEGKGKAVEAPRPSPAPVASSLRTPSPTESTDGKKSVRFAQSLDIAPETAPVVAAAAELQPAPVPFVEPLSDIVERKGPAMETDVKSTRKASRFKKQRAAPTVVDDANVPKGPLDVPTRFLDQDRPTAPTGPDGKTLADAIVEKETQPVEADPFGDEFIDQNVADEYHRQRRNFIQKQGGFLQEDTSAGSDRQTRKSIPNVAARHVTMLGFAPVNL</sequence>
<keyword evidence="5" id="KW-1185">Reference proteome</keyword>
<reference evidence="5" key="2">
    <citation type="journal article" date="2019" name="Mol. Plant Microbe Interact.">
        <title>Genome sequence resources for four phytopathogenic fungi from the Colletotrichum orbiculare species complex.</title>
        <authorList>
            <person name="Gan P."/>
            <person name="Tsushima A."/>
            <person name="Narusaka M."/>
            <person name="Narusaka Y."/>
            <person name="Takano Y."/>
            <person name="Kubo Y."/>
            <person name="Shirasu K."/>
        </authorList>
    </citation>
    <scope>GENOME REANNOTATION</scope>
    <source>
        <strain evidence="5">104-T / ATCC 96160 / CBS 514.97 / LARS 414 / MAFF 240422</strain>
    </source>
</reference>
<evidence type="ECO:0000313" key="4">
    <source>
        <dbReference type="EMBL" id="TDZ20495.1"/>
    </source>
</evidence>
<feature type="compositionally biased region" description="Basic and acidic residues" evidence="2">
    <location>
        <begin position="396"/>
        <end position="407"/>
    </location>
</feature>
<proteinExistence type="predicted"/>
<feature type="region of interest" description="Disordered" evidence="2">
    <location>
        <begin position="313"/>
        <end position="433"/>
    </location>
</feature>
<dbReference type="EMBL" id="AMCV02000017">
    <property type="protein sequence ID" value="TDZ20495.1"/>
    <property type="molecule type" value="Genomic_DNA"/>
</dbReference>
<evidence type="ECO:0000256" key="2">
    <source>
        <dbReference type="SAM" id="MobiDB-lite"/>
    </source>
</evidence>
<evidence type="ECO:0000256" key="1">
    <source>
        <dbReference type="SAM" id="Coils"/>
    </source>
</evidence>
<dbReference type="Pfam" id="PF12927">
    <property type="entry name" value="DUF3835"/>
    <property type="match status" value="1"/>
</dbReference>
<keyword evidence="1" id="KW-0175">Coiled coil</keyword>
<feature type="compositionally biased region" description="Basic and acidic residues" evidence="2">
    <location>
        <begin position="351"/>
        <end position="364"/>
    </location>
</feature>
<dbReference type="OrthoDB" id="21413at2759"/>